<evidence type="ECO:0000313" key="1">
    <source>
        <dbReference type="EMBL" id="SGZ09019.1"/>
    </source>
</evidence>
<accession>A0A2X0PJ00</accession>
<reference evidence="1 2" key="1">
    <citation type="submission" date="2016-11" db="EMBL/GenBank/DDBJ databases">
        <authorList>
            <person name="Jaros S."/>
            <person name="Januszkiewicz K."/>
            <person name="Wedrychowicz H."/>
        </authorList>
    </citation>
    <scope>NUCLEOTIDE SEQUENCE [LARGE SCALE GENOMIC DNA]</scope>
</reference>
<organism evidence="1 2">
    <name type="scientific">Microbotryum silenes-dioicae</name>
    <dbReference type="NCBI Taxonomy" id="796604"/>
    <lineage>
        <taxon>Eukaryota</taxon>
        <taxon>Fungi</taxon>
        <taxon>Dikarya</taxon>
        <taxon>Basidiomycota</taxon>
        <taxon>Pucciniomycotina</taxon>
        <taxon>Microbotryomycetes</taxon>
        <taxon>Microbotryales</taxon>
        <taxon>Microbotryaceae</taxon>
        <taxon>Microbotryum</taxon>
    </lineage>
</organism>
<sequence length="86" mass="9742">MSDLSQSPTISVTPQSPSADDFQALKEKDIELERQLAKLRGTIDPDSFNKRFSDAITDSHKELCRVLTWQYVSICRRLLSLSSKVV</sequence>
<dbReference type="EMBL" id="FQNC01000069">
    <property type="protein sequence ID" value="SGZ09019.1"/>
    <property type="molecule type" value="Genomic_DNA"/>
</dbReference>
<keyword evidence="2" id="KW-1185">Reference proteome</keyword>
<dbReference type="AlphaFoldDB" id="A0A2X0PJ00"/>
<proteinExistence type="predicted"/>
<evidence type="ECO:0000313" key="2">
    <source>
        <dbReference type="Proteomes" id="UP000249464"/>
    </source>
</evidence>
<dbReference type="Proteomes" id="UP000249464">
    <property type="component" value="Unassembled WGS sequence"/>
</dbReference>
<gene>
    <name evidence="1" type="primary">BQ5605_C030g10834</name>
    <name evidence="1" type="ORF">BQ5605_C030G10834</name>
</gene>
<name>A0A2X0PJ00_9BASI</name>
<protein>
    <submittedName>
        <fullName evidence="1">BQ5605_C030g10834 protein</fullName>
    </submittedName>
</protein>